<keyword evidence="4" id="KW-0238">DNA-binding</keyword>
<dbReference type="Proteomes" id="UP001244640">
    <property type="component" value="Unassembled WGS sequence"/>
</dbReference>
<dbReference type="InterPro" id="IPR007492">
    <property type="entry name" value="LytTR_DNA-bd_dom"/>
</dbReference>
<dbReference type="GO" id="GO:0003677">
    <property type="term" value="F:DNA binding"/>
    <property type="evidence" value="ECO:0007669"/>
    <property type="project" value="UniProtKB-KW"/>
</dbReference>
<dbReference type="Gene3D" id="2.40.50.1020">
    <property type="entry name" value="LytTr DNA-binding domain"/>
    <property type="match status" value="1"/>
</dbReference>
<keyword evidence="5" id="KW-1185">Reference proteome</keyword>
<evidence type="ECO:0000259" key="3">
    <source>
        <dbReference type="PROSITE" id="PS50930"/>
    </source>
</evidence>
<reference evidence="4 5" key="1">
    <citation type="submission" date="2023-07" db="EMBL/GenBank/DDBJ databases">
        <title>Functional and genomic diversity of the sorghum phyllosphere microbiome.</title>
        <authorList>
            <person name="Shade A."/>
        </authorList>
    </citation>
    <scope>NUCLEOTIDE SEQUENCE [LARGE SCALE GENOMIC DNA]</scope>
    <source>
        <strain evidence="4 5">SORGH_AS_0892</strain>
    </source>
</reference>
<dbReference type="InterPro" id="IPR001789">
    <property type="entry name" value="Sig_transdc_resp-reg_receiver"/>
</dbReference>
<comment type="caution">
    <text evidence="1">Lacks conserved residue(s) required for the propagation of feature annotation.</text>
</comment>
<proteinExistence type="predicted"/>
<gene>
    <name evidence="4" type="ORF">QE382_003224</name>
</gene>
<dbReference type="EMBL" id="JAUTBA010000001">
    <property type="protein sequence ID" value="MDQ1151240.1"/>
    <property type="molecule type" value="Genomic_DNA"/>
</dbReference>
<dbReference type="InterPro" id="IPR046947">
    <property type="entry name" value="LytR-like"/>
</dbReference>
<dbReference type="SUPFAM" id="SSF52172">
    <property type="entry name" value="CheY-like"/>
    <property type="match status" value="1"/>
</dbReference>
<evidence type="ECO:0000313" key="5">
    <source>
        <dbReference type="Proteomes" id="UP001244640"/>
    </source>
</evidence>
<feature type="domain" description="Response regulatory" evidence="2">
    <location>
        <begin position="5"/>
        <end position="116"/>
    </location>
</feature>
<evidence type="ECO:0000256" key="1">
    <source>
        <dbReference type="PROSITE-ProRule" id="PRU00169"/>
    </source>
</evidence>
<dbReference type="PROSITE" id="PS50110">
    <property type="entry name" value="RESPONSE_REGULATORY"/>
    <property type="match status" value="1"/>
</dbReference>
<dbReference type="PROSITE" id="PS50930">
    <property type="entry name" value="HTH_LYTTR"/>
    <property type="match status" value="1"/>
</dbReference>
<dbReference type="SMART" id="SM00850">
    <property type="entry name" value="LytTR"/>
    <property type="match status" value="1"/>
</dbReference>
<accession>A0ABU0U8H2</accession>
<name>A0ABU0U8H2_9SPHI</name>
<evidence type="ECO:0000313" key="4">
    <source>
        <dbReference type="EMBL" id="MDQ1151240.1"/>
    </source>
</evidence>
<dbReference type="PANTHER" id="PTHR37299:SF1">
    <property type="entry name" value="STAGE 0 SPORULATION PROTEIN A HOMOLOG"/>
    <property type="match status" value="1"/>
</dbReference>
<organism evidence="4 5">
    <name type="scientific">Sphingobacterium zeae</name>
    <dbReference type="NCBI Taxonomy" id="1776859"/>
    <lineage>
        <taxon>Bacteria</taxon>
        <taxon>Pseudomonadati</taxon>
        <taxon>Bacteroidota</taxon>
        <taxon>Sphingobacteriia</taxon>
        <taxon>Sphingobacteriales</taxon>
        <taxon>Sphingobacteriaceae</taxon>
        <taxon>Sphingobacterium</taxon>
    </lineage>
</organism>
<comment type="caution">
    <text evidence="4">The sequence shown here is derived from an EMBL/GenBank/DDBJ whole genome shotgun (WGS) entry which is preliminary data.</text>
</comment>
<dbReference type="Pfam" id="PF04397">
    <property type="entry name" value="LytTR"/>
    <property type="match status" value="1"/>
</dbReference>
<protein>
    <submittedName>
        <fullName evidence="4">DNA-binding LytR/AlgR family response regulator</fullName>
    </submittedName>
</protein>
<sequence>MNKINVIIIEDELLATKRLQRLVANIECLKLLGSYQYLINAKEILASGGVNLMILNIQAQGSETLRFIKSLSNPPFIIIVTHQREFAADGFELEVIDYILKPSLTQERFEKAINKIGNFIILQKNKQLDQIIKFKDGHKSLFINSGHIFYIKALGDYVQIITKHENHTVSTTLKDLEKTLNEKGFVRIHRSHIVNVNQIKAVDAIQVSLKNNLKLDIGLKYRNNLYSIMGL</sequence>
<dbReference type="RefSeq" id="WP_307186751.1">
    <property type="nucleotide sequence ID" value="NZ_JAUTBA010000001.1"/>
</dbReference>
<feature type="domain" description="HTH LytTR-type" evidence="3">
    <location>
        <begin position="132"/>
        <end position="231"/>
    </location>
</feature>
<dbReference type="PANTHER" id="PTHR37299">
    <property type="entry name" value="TRANSCRIPTIONAL REGULATOR-RELATED"/>
    <property type="match status" value="1"/>
</dbReference>
<evidence type="ECO:0000259" key="2">
    <source>
        <dbReference type="PROSITE" id="PS50110"/>
    </source>
</evidence>
<dbReference type="Gene3D" id="3.40.50.2300">
    <property type="match status" value="1"/>
</dbReference>
<dbReference type="InterPro" id="IPR011006">
    <property type="entry name" value="CheY-like_superfamily"/>
</dbReference>